<dbReference type="AlphaFoldDB" id="A0A2J5HD99"/>
<protein>
    <recommendedName>
        <fullName evidence="1">Protein kinase domain-containing protein</fullName>
    </recommendedName>
</protein>
<feature type="domain" description="Protein kinase" evidence="1">
    <location>
        <begin position="1"/>
        <end position="184"/>
    </location>
</feature>
<reference evidence="3" key="1">
    <citation type="submission" date="2017-12" db="EMBL/GenBank/DDBJ databases">
        <authorList>
            <consortium name="DOE Joint Genome Institute"/>
            <person name="Mondo S.J."/>
            <person name="Kjaerbolling I."/>
            <person name="Vesth T.C."/>
            <person name="Frisvad J.C."/>
            <person name="Nybo J.L."/>
            <person name="Theobald S."/>
            <person name="Kuo A."/>
            <person name="Bowyer P."/>
            <person name="Matsuda Y."/>
            <person name="Lyhne E.K."/>
            <person name="Kogle M.E."/>
            <person name="Clum A."/>
            <person name="Lipzen A."/>
            <person name="Salamov A."/>
            <person name="Ngan C.Y."/>
            <person name="Daum C."/>
            <person name="Chiniquy J."/>
            <person name="Barry K."/>
            <person name="LaButti K."/>
            <person name="Haridas S."/>
            <person name="Simmons B.A."/>
            <person name="Magnuson J.K."/>
            <person name="Mortensen U.H."/>
            <person name="Larsen T.O."/>
            <person name="Grigoriev I.V."/>
            <person name="Baker S.E."/>
            <person name="Andersen M.R."/>
            <person name="Nordberg H.P."/>
            <person name="Cantor M.N."/>
            <person name="Hua S.X."/>
        </authorList>
    </citation>
    <scope>NUCLEOTIDE SEQUENCE [LARGE SCALE GENOMIC DNA]</scope>
    <source>
        <strain evidence="3">IBT 19404</strain>
    </source>
</reference>
<dbReference type="Gene3D" id="1.10.510.10">
    <property type="entry name" value="Transferase(Phosphotransferase) domain 1"/>
    <property type="match status" value="1"/>
</dbReference>
<dbReference type="GO" id="GO:0004672">
    <property type="term" value="F:protein kinase activity"/>
    <property type="evidence" value="ECO:0007669"/>
    <property type="project" value="InterPro"/>
</dbReference>
<dbReference type="OrthoDB" id="4185642at2759"/>
<keyword evidence="3" id="KW-1185">Reference proteome</keyword>
<dbReference type="SUPFAM" id="SSF56112">
    <property type="entry name" value="Protein kinase-like (PK-like)"/>
    <property type="match status" value="1"/>
</dbReference>
<evidence type="ECO:0000313" key="2">
    <source>
        <dbReference type="EMBL" id="PLN74754.1"/>
    </source>
</evidence>
<accession>A0A2J5HD99</accession>
<dbReference type="Proteomes" id="UP000235023">
    <property type="component" value="Unassembled WGS sequence"/>
</dbReference>
<organism evidence="2 3">
    <name type="scientific">Aspergillus taichungensis</name>
    <dbReference type="NCBI Taxonomy" id="482145"/>
    <lineage>
        <taxon>Eukaryota</taxon>
        <taxon>Fungi</taxon>
        <taxon>Dikarya</taxon>
        <taxon>Ascomycota</taxon>
        <taxon>Pezizomycotina</taxon>
        <taxon>Eurotiomycetes</taxon>
        <taxon>Eurotiomycetidae</taxon>
        <taxon>Eurotiales</taxon>
        <taxon>Aspergillaceae</taxon>
        <taxon>Aspergillus</taxon>
        <taxon>Aspergillus subgen. Circumdati</taxon>
    </lineage>
</organism>
<gene>
    <name evidence="2" type="ORF">BDW42DRAFT_199779</name>
</gene>
<evidence type="ECO:0000313" key="3">
    <source>
        <dbReference type="Proteomes" id="UP000235023"/>
    </source>
</evidence>
<proteinExistence type="predicted"/>
<dbReference type="EMBL" id="KZ559684">
    <property type="protein sequence ID" value="PLN74754.1"/>
    <property type="molecule type" value="Genomic_DNA"/>
</dbReference>
<sequence length="184" mass="21779">MLNEIEVKPFEVEFLEVLKRSSYSVVFKVRFQERIYVMKVLKYHDRGPSEFDPPDREVNLFVSESTAYCRMKLKGLCERGVIPNFSEQRLSKLRSILDDIHKAKVLHGDSKPRNMMVSSGGNDRVLWIDFDSAQTFAEGDLSPRQEKWIEEEVELINYFVDALPRDFNEGRLSRTLSYYYDWYK</sequence>
<name>A0A2J5HD99_9EURO</name>
<dbReference type="PROSITE" id="PS50011">
    <property type="entry name" value="PROTEIN_KINASE_DOM"/>
    <property type="match status" value="1"/>
</dbReference>
<evidence type="ECO:0000259" key="1">
    <source>
        <dbReference type="PROSITE" id="PS50011"/>
    </source>
</evidence>
<dbReference type="GO" id="GO:0005524">
    <property type="term" value="F:ATP binding"/>
    <property type="evidence" value="ECO:0007669"/>
    <property type="project" value="InterPro"/>
</dbReference>
<dbReference type="InterPro" id="IPR000719">
    <property type="entry name" value="Prot_kinase_dom"/>
</dbReference>
<dbReference type="InterPro" id="IPR011009">
    <property type="entry name" value="Kinase-like_dom_sf"/>
</dbReference>